<dbReference type="InterPro" id="IPR051613">
    <property type="entry name" value="ABC_transp_permease_HisMQ"/>
</dbReference>
<dbReference type="InterPro" id="IPR000515">
    <property type="entry name" value="MetI-like"/>
</dbReference>
<evidence type="ECO:0000256" key="5">
    <source>
        <dbReference type="ARBA" id="ARBA00022519"/>
    </source>
</evidence>
<keyword evidence="12" id="KW-1185">Reference proteome</keyword>
<evidence type="ECO:0000256" key="2">
    <source>
        <dbReference type="ARBA" id="ARBA00010072"/>
    </source>
</evidence>
<keyword evidence="3 9" id="KW-0813">Transport</keyword>
<keyword evidence="8 9" id="KW-0472">Membrane</keyword>
<organism evidence="11 12">
    <name type="scientific">Pseudovibrio axinellae</name>
    <dbReference type="NCBI Taxonomy" id="989403"/>
    <lineage>
        <taxon>Bacteria</taxon>
        <taxon>Pseudomonadati</taxon>
        <taxon>Pseudomonadota</taxon>
        <taxon>Alphaproteobacteria</taxon>
        <taxon>Hyphomicrobiales</taxon>
        <taxon>Stappiaceae</taxon>
        <taxon>Pseudovibrio</taxon>
    </lineage>
</organism>
<feature type="transmembrane region" description="Helical" evidence="9">
    <location>
        <begin position="207"/>
        <end position="226"/>
    </location>
</feature>
<name>A0A165XS47_9HYPH</name>
<keyword evidence="7 9" id="KW-1133">Transmembrane helix</keyword>
<dbReference type="OrthoDB" id="9808674at2"/>
<evidence type="ECO:0000256" key="9">
    <source>
        <dbReference type="RuleBase" id="RU363032"/>
    </source>
</evidence>
<comment type="caution">
    <text evidence="11">The sequence shown here is derived from an EMBL/GenBank/DDBJ whole genome shotgun (WGS) entry which is preliminary data.</text>
</comment>
<evidence type="ECO:0000256" key="6">
    <source>
        <dbReference type="ARBA" id="ARBA00022692"/>
    </source>
</evidence>
<dbReference type="PROSITE" id="PS50928">
    <property type="entry name" value="ABC_TM1"/>
    <property type="match status" value="1"/>
</dbReference>
<comment type="subcellular location">
    <subcellularLocation>
        <location evidence="1">Cell inner membrane</location>
        <topology evidence="1">Multi-pass membrane protein</topology>
    </subcellularLocation>
    <subcellularLocation>
        <location evidence="9">Cell membrane</location>
        <topology evidence="9">Multi-pass membrane protein</topology>
    </subcellularLocation>
</comment>
<feature type="transmembrane region" description="Helical" evidence="9">
    <location>
        <begin position="32"/>
        <end position="50"/>
    </location>
</feature>
<evidence type="ECO:0000256" key="4">
    <source>
        <dbReference type="ARBA" id="ARBA00022475"/>
    </source>
</evidence>
<evidence type="ECO:0000256" key="7">
    <source>
        <dbReference type="ARBA" id="ARBA00022989"/>
    </source>
</evidence>
<dbReference type="SUPFAM" id="SSF161098">
    <property type="entry name" value="MetI-like"/>
    <property type="match status" value="1"/>
</dbReference>
<dbReference type="RefSeq" id="WP_068006728.1">
    <property type="nucleotide sequence ID" value="NZ_FOFM01000006.1"/>
</dbReference>
<evidence type="ECO:0000256" key="8">
    <source>
        <dbReference type="ARBA" id="ARBA00023136"/>
    </source>
</evidence>
<gene>
    <name evidence="11" type="primary">occQ_1</name>
    <name evidence="11" type="ORF">PsAD2_02720</name>
</gene>
<reference evidence="11 12" key="1">
    <citation type="journal article" date="2016" name="Front. Microbiol.">
        <title>Comparative Genomic Analysis Reveals a Diverse Repertoire of Genes Involved in Prokaryote-Eukaryote Interactions within the Pseudovibrio Genus.</title>
        <authorList>
            <person name="Romano S."/>
            <person name="Fernandez-Guerra A."/>
            <person name="Reen F.J."/>
            <person name="Glockner F.O."/>
            <person name="Crowley S.P."/>
            <person name="O'Sullivan O."/>
            <person name="Cotter P.D."/>
            <person name="Adams C."/>
            <person name="Dobson A.D."/>
            <person name="O'Gara F."/>
        </authorList>
    </citation>
    <scope>NUCLEOTIDE SEQUENCE [LARGE SCALE GENOMIC DNA]</scope>
    <source>
        <strain evidence="11 12">Ad2</strain>
    </source>
</reference>
<keyword evidence="6 9" id="KW-0812">Transmembrane</keyword>
<dbReference type="AlphaFoldDB" id="A0A165XS47"/>
<dbReference type="GO" id="GO:0043190">
    <property type="term" value="C:ATP-binding cassette (ABC) transporter complex"/>
    <property type="evidence" value="ECO:0007669"/>
    <property type="project" value="InterPro"/>
</dbReference>
<dbReference type="Pfam" id="PF00528">
    <property type="entry name" value="BPD_transp_1"/>
    <property type="match status" value="1"/>
</dbReference>
<evidence type="ECO:0000256" key="3">
    <source>
        <dbReference type="ARBA" id="ARBA00022448"/>
    </source>
</evidence>
<feature type="domain" description="ABC transmembrane type-1" evidence="10">
    <location>
        <begin position="24"/>
        <end position="225"/>
    </location>
</feature>
<dbReference type="GO" id="GO:0022857">
    <property type="term" value="F:transmembrane transporter activity"/>
    <property type="evidence" value="ECO:0007669"/>
    <property type="project" value="InterPro"/>
</dbReference>
<evidence type="ECO:0000313" key="12">
    <source>
        <dbReference type="Proteomes" id="UP000076577"/>
    </source>
</evidence>
<keyword evidence="4" id="KW-1003">Cell membrane</keyword>
<dbReference type="InterPro" id="IPR010065">
    <property type="entry name" value="AA_ABC_transptr_permease_3TM"/>
</dbReference>
<evidence type="ECO:0000256" key="1">
    <source>
        <dbReference type="ARBA" id="ARBA00004429"/>
    </source>
</evidence>
<dbReference type="EMBL" id="LMCB01000024">
    <property type="protein sequence ID" value="KZL17987.1"/>
    <property type="molecule type" value="Genomic_DNA"/>
</dbReference>
<dbReference type="Gene3D" id="1.10.3720.10">
    <property type="entry name" value="MetI-like"/>
    <property type="match status" value="1"/>
</dbReference>
<dbReference type="InterPro" id="IPR035906">
    <property type="entry name" value="MetI-like_sf"/>
</dbReference>
<dbReference type="PATRIC" id="fig|989403.3.peg.2916"/>
<accession>A0A165XS47</accession>
<dbReference type="CDD" id="cd06261">
    <property type="entry name" value="TM_PBP2"/>
    <property type="match status" value="1"/>
</dbReference>
<dbReference type="NCBIfam" id="TIGR01726">
    <property type="entry name" value="HEQRo_perm_3TM"/>
    <property type="match status" value="1"/>
</dbReference>
<proteinExistence type="inferred from homology"/>
<evidence type="ECO:0000313" key="11">
    <source>
        <dbReference type="EMBL" id="KZL17987.1"/>
    </source>
</evidence>
<dbReference type="PANTHER" id="PTHR30133">
    <property type="entry name" value="CATIONIC AMINO ACID TRANSPORTER, MEMBRANE COMPONENT"/>
    <property type="match status" value="1"/>
</dbReference>
<dbReference type="STRING" id="989403.SAMN05421798_106260"/>
<dbReference type="Proteomes" id="UP000076577">
    <property type="component" value="Unassembled WGS sequence"/>
</dbReference>
<keyword evidence="5" id="KW-0997">Cell inner membrane</keyword>
<sequence length="239" mass="25570">MDHSIWTLLSFGDAGWGDEFASGFWLTIKVSIASYCVSVAIGLVAAVAKLSKSKTARAVAEVYTTVVRAIPELLLILLLYYAVATSASNLLISIGLASKGFQISPFIAAVSALGFVSGAFMTEVFRAAFNAISKGQAEAANALGLSPLQTLRLVTLPQMVKRAIPGMANLWLSITKETALISVLGSFHELLYVGYRAAANTKHYSFFYGFTAALFLLITLISVLIIRKVEGNLSKGYSK</sequence>
<comment type="similarity">
    <text evidence="2">Belongs to the binding-protein-dependent transport system permease family. HisMQ subfamily.</text>
</comment>
<feature type="transmembrane region" description="Helical" evidence="9">
    <location>
        <begin position="103"/>
        <end position="125"/>
    </location>
</feature>
<evidence type="ECO:0000259" key="10">
    <source>
        <dbReference type="PROSITE" id="PS50928"/>
    </source>
</evidence>
<protein>
    <submittedName>
        <fullName evidence="11">Octopine transport system permease protein OccQ</fullName>
    </submittedName>
</protein>